<dbReference type="PRINTS" id="PR00300">
    <property type="entry name" value="CLPPROTEASEA"/>
</dbReference>
<dbReference type="Pfam" id="PF22608">
    <property type="entry name" value="DNAX_ATPase_lid"/>
    <property type="match status" value="1"/>
</dbReference>
<evidence type="ECO:0000256" key="7">
    <source>
        <dbReference type="ARBA" id="ARBA00022741"/>
    </source>
</evidence>
<keyword evidence="15" id="KW-1185">Reference proteome</keyword>
<dbReference type="Gene3D" id="3.40.50.300">
    <property type="entry name" value="P-loop containing nucleotide triphosphate hydrolases"/>
    <property type="match status" value="1"/>
</dbReference>
<gene>
    <name evidence="14" type="ORF">J2S15_001541</name>
</gene>
<keyword evidence="10" id="KW-0239">DNA-directed DNA polymerase</keyword>
<name>A0ABU0E1N5_9FIRM</name>
<dbReference type="InterPro" id="IPR050238">
    <property type="entry name" value="DNA_Rep/Repair_Clamp_Loader"/>
</dbReference>
<dbReference type="Gene3D" id="1.10.8.60">
    <property type="match status" value="1"/>
</dbReference>
<comment type="catalytic activity">
    <reaction evidence="11">
        <text>DNA(n) + a 2'-deoxyribonucleoside 5'-triphosphate = DNA(n+1) + diphosphate</text>
        <dbReference type="Rhea" id="RHEA:22508"/>
        <dbReference type="Rhea" id="RHEA-COMP:17339"/>
        <dbReference type="Rhea" id="RHEA-COMP:17340"/>
        <dbReference type="ChEBI" id="CHEBI:33019"/>
        <dbReference type="ChEBI" id="CHEBI:61560"/>
        <dbReference type="ChEBI" id="CHEBI:173112"/>
        <dbReference type="EC" id="2.7.7.7"/>
    </reaction>
</comment>
<dbReference type="NCBIfam" id="NF004046">
    <property type="entry name" value="PRK05563.1"/>
    <property type="match status" value="1"/>
</dbReference>
<evidence type="ECO:0000256" key="12">
    <source>
        <dbReference type="SAM" id="MobiDB-lite"/>
    </source>
</evidence>
<dbReference type="EC" id="2.7.7.7" evidence="2"/>
<reference evidence="14 15" key="1">
    <citation type="submission" date="2023-07" db="EMBL/GenBank/DDBJ databases">
        <title>Genomic Encyclopedia of Type Strains, Phase IV (KMG-IV): sequencing the most valuable type-strain genomes for metagenomic binning, comparative biology and taxonomic classification.</title>
        <authorList>
            <person name="Goeker M."/>
        </authorList>
    </citation>
    <scope>NUCLEOTIDE SEQUENCE [LARGE SCALE GENOMIC DNA]</scope>
    <source>
        <strain evidence="14 15">DSM 16784</strain>
    </source>
</reference>
<dbReference type="InterPro" id="IPR003593">
    <property type="entry name" value="AAA+_ATPase"/>
</dbReference>
<evidence type="ECO:0000256" key="5">
    <source>
        <dbReference type="ARBA" id="ARBA00022705"/>
    </source>
</evidence>
<feature type="compositionally biased region" description="Polar residues" evidence="12">
    <location>
        <begin position="446"/>
        <end position="457"/>
    </location>
</feature>
<dbReference type="SUPFAM" id="SSF48019">
    <property type="entry name" value="post-AAA+ oligomerization domain-like"/>
    <property type="match status" value="1"/>
</dbReference>
<dbReference type="InterPro" id="IPR045085">
    <property type="entry name" value="HLD_clamp_pol_III_gamma_tau"/>
</dbReference>
<dbReference type="NCBIfam" id="TIGR02397">
    <property type="entry name" value="dnaX_nterm"/>
    <property type="match status" value="1"/>
</dbReference>
<organism evidence="14 15">
    <name type="scientific">Breznakia pachnodae</name>
    <dbReference type="NCBI Taxonomy" id="265178"/>
    <lineage>
        <taxon>Bacteria</taxon>
        <taxon>Bacillati</taxon>
        <taxon>Bacillota</taxon>
        <taxon>Erysipelotrichia</taxon>
        <taxon>Erysipelotrichales</taxon>
        <taxon>Erysipelotrichaceae</taxon>
        <taxon>Breznakia</taxon>
    </lineage>
</organism>
<comment type="caution">
    <text evidence="14">The sequence shown here is derived from an EMBL/GenBank/DDBJ whole genome shotgun (WGS) entry which is preliminary data.</text>
</comment>
<evidence type="ECO:0000256" key="9">
    <source>
        <dbReference type="ARBA" id="ARBA00022840"/>
    </source>
</evidence>
<evidence type="ECO:0000259" key="13">
    <source>
        <dbReference type="SMART" id="SM00382"/>
    </source>
</evidence>
<dbReference type="Pfam" id="PF12169">
    <property type="entry name" value="DNA_pol3_gamma3"/>
    <property type="match status" value="1"/>
</dbReference>
<dbReference type="RefSeq" id="WP_307406966.1">
    <property type="nucleotide sequence ID" value="NZ_JAUSUR010000002.1"/>
</dbReference>
<evidence type="ECO:0000256" key="10">
    <source>
        <dbReference type="ARBA" id="ARBA00022932"/>
    </source>
</evidence>
<dbReference type="PANTHER" id="PTHR11669:SF0">
    <property type="entry name" value="PROTEIN STICHEL-LIKE 2"/>
    <property type="match status" value="1"/>
</dbReference>
<keyword evidence="3 14" id="KW-0808">Transferase</keyword>
<evidence type="ECO:0000256" key="11">
    <source>
        <dbReference type="ARBA" id="ARBA00049244"/>
    </source>
</evidence>
<keyword evidence="6" id="KW-0479">Metal-binding</keyword>
<dbReference type="Proteomes" id="UP001230220">
    <property type="component" value="Unassembled WGS sequence"/>
</dbReference>
<dbReference type="Gene3D" id="1.20.272.10">
    <property type="match status" value="1"/>
</dbReference>
<keyword evidence="5" id="KW-0235">DNA replication</keyword>
<dbReference type="InterPro" id="IPR012763">
    <property type="entry name" value="DNA_pol_III_sug/sutau_N"/>
</dbReference>
<keyword evidence="4 14" id="KW-0548">Nucleotidyltransferase</keyword>
<evidence type="ECO:0000256" key="2">
    <source>
        <dbReference type="ARBA" id="ARBA00012417"/>
    </source>
</evidence>
<sequence length="652" mass="74546">MAYKALYRTYRPDNFEDMAGQKHIIKTLENAVHNNKIAHAYLFCGPRGTGKTSTAKIFAKAVNCENENKPCGHCSNCLAAADGTHPDIVEIDAASNNGVEEARNLIDKVKYAPIKGKYKIYIIDEVHMMSQGAYNALLKTIEEPPAHVIFILATTEPYKVLPTIISRCQRFDFSKVHKNDIIGRLDYICKQENITCEDGVLPVIAELADGGMRDALSILDQCYAYAPELIKVNDIFDIYGILTTSEKLEVFEFVKNKQTADLMNKLDTWDQRGIDIKRLTNDMVEILKEKVIYDYTKDSSMLSIMTVDEMNQLSKDNSTKESLAMIDILMDSYEKYRYATTVISYLEIALLKMMEIVSRETFVETPTLRVEQPREKQPEVITKPEVVVTPSIEEPIQEEEVTPQVESISREEPKIIEEPITNIEAEPIIETVPQETMPSEDEHINPKSQGEDSQPSEIITDHDESMIIMEPDTDDEIIETLEEVVEIQESQAPKKEFKSLEDEYILRLLVSANKNEKEEDRMQMQNIGQYRLEIEYAKYANLLDSSDIIASGDKFIIVSTNSQAQANEINDLDKQKEFLPFINQLLKKKKKVFAISNIQYERVVEDFRNKHRINALPAPVVIEIEEEIVEKKDEKIETLNILFGQNIDIKED</sequence>
<evidence type="ECO:0000256" key="4">
    <source>
        <dbReference type="ARBA" id="ARBA00022695"/>
    </source>
</evidence>
<evidence type="ECO:0000256" key="3">
    <source>
        <dbReference type="ARBA" id="ARBA00022679"/>
    </source>
</evidence>
<dbReference type="InterPro" id="IPR001270">
    <property type="entry name" value="ClpA/B"/>
</dbReference>
<protein>
    <recommendedName>
        <fullName evidence="2">DNA-directed DNA polymerase</fullName>
        <ecNumber evidence="2">2.7.7.7</ecNumber>
    </recommendedName>
</protein>
<keyword evidence="7" id="KW-0547">Nucleotide-binding</keyword>
<feature type="region of interest" description="Disordered" evidence="12">
    <location>
        <begin position="433"/>
        <end position="457"/>
    </location>
</feature>
<accession>A0ABU0E1N5</accession>
<dbReference type="InterPro" id="IPR008921">
    <property type="entry name" value="DNA_pol3_clamp-load_cplx_C"/>
</dbReference>
<dbReference type="PANTHER" id="PTHR11669">
    <property type="entry name" value="REPLICATION FACTOR C / DNA POLYMERASE III GAMMA-TAU SUBUNIT"/>
    <property type="match status" value="1"/>
</dbReference>
<dbReference type="InterPro" id="IPR022754">
    <property type="entry name" value="DNA_pol_III_gamma-3"/>
</dbReference>
<evidence type="ECO:0000313" key="15">
    <source>
        <dbReference type="Proteomes" id="UP001230220"/>
    </source>
</evidence>
<dbReference type="GO" id="GO:0003887">
    <property type="term" value="F:DNA-directed DNA polymerase activity"/>
    <property type="evidence" value="ECO:0007669"/>
    <property type="project" value="UniProtKB-EC"/>
</dbReference>
<comment type="similarity">
    <text evidence="1">Belongs to the DnaX/STICHEL family.</text>
</comment>
<evidence type="ECO:0000313" key="14">
    <source>
        <dbReference type="EMBL" id="MDQ0360796.1"/>
    </source>
</evidence>
<keyword evidence="9" id="KW-0067">ATP-binding</keyword>
<evidence type="ECO:0000256" key="1">
    <source>
        <dbReference type="ARBA" id="ARBA00006360"/>
    </source>
</evidence>
<dbReference type="InterPro" id="IPR027417">
    <property type="entry name" value="P-loop_NTPase"/>
</dbReference>
<keyword evidence="8" id="KW-0862">Zinc</keyword>
<dbReference type="CDD" id="cd18137">
    <property type="entry name" value="HLD_clamp_pol_III_gamma_tau"/>
    <property type="match status" value="1"/>
</dbReference>
<evidence type="ECO:0000256" key="8">
    <source>
        <dbReference type="ARBA" id="ARBA00022833"/>
    </source>
</evidence>
<proteinExistence type="inferred from homology"/>
<dbReference type="Pfam" id="PF13177">
    <property type="entry name" value="DNA_pol3_delta2"/>
    <property type="match status" value="1"/>
</dbReference>
<feature type="domain" description="AAA+ ATPase" evidence="13">
    <location>
        <begin position="37"/>
        <end position="177"/>
    </location>
</feature>
<dbReference type="SMART" id="SM00382">
    <property type="entry name" value="AAA"/>
    <property type="match status" value="1"/>
</dbReference>
<dbReference type="EMBL" id="JAUSUR010000002">
    <property type="protein sequence ID" value="MDQ0360796.1"/>
    <property type="molecule type" value="Genomic_DNA"/>
</dbReference>
<dbReference type="SUPFAM" id="SSF52540">
    <property type="entry name" value="P-loop containing nucleoside triphosphate hydrolases"/>
    <property type="match status" value="1"/>
</dbReference>
<evidence type="ECO:0000256" key="6">
    <source>
        <dbReference type="ARBA" id="ARBA00022723"/>
    </source>
</evidence>
<dbReference type="CDD" id="cd00009">
    <property type="entry name" value="AAA"/>
    <property type="match status" value="1"/>
</dbReference>